<dbReference type="InterPro" id="IPR011047">
    <property type="entry name" value="Quinoprotein_ADH-like_sf"/>
</dbReference>
<protein>
    <submittedName>
        <fullName evidence="4">Y_Y_Y domain-containing protein</fullName>
    </submittedName>
</protein>
<dbReference type="PANTHER" id="PTHR34220">
    <property type="entry name" value="SENSOR HISTIDINE KINASE YPDA"/>
    <property type="match status" value="1"/>
</dbReference>
<evidence type="ECO:0000259" key="2">
    <source>
        <dbReference type="Pfam" id="PF06580"/>
    </source>
</evidence>
<dbReference type="Gene3D" id="2.60.40.10">
    <property type="entry name" value="Immunoglobulins"/>
    <property type="match status" value="1"/>
</dbReference>
<feature type="transmembrane region" description="Helical" evidence="1">
    <location>
        <begin position="722"/>
        <end position="740"/>
    </location>
</feature>
<dbReference type="InterPro" id="IPR015943">
    <property type="entry name" value="WD40/YVTN_repeat-like_dom_sf"/>
</dbReference>
<keyword evidence="5" id="KW-1185">Reference proteome</keyword>
<dbReference type="Pfam" id="PF07495">
    <property type="entry name" value="Y_Y_Y"/>
    <property type="match status" value="1"/>
</dbReference>
<dbReference type="InterPro" id="IPR010559">
    <property type="entry name" value="Sig_transdc_His_kin_internal"/>
</dbReference>
<dbReference type="SUPFAM" id="SSF50998">
    <property type="entry name" value="Quinoprotein alcohol dehydrogenase-like"/>
    <property type="match status" value="1"/>
</dbReference>
<dbReference type="Pfam" id="PF06580">
    <property type="entry name" value="His_kinase"/>
    <property type="match status" value="1"/>
</dbReference>
<comment type="caution">
    <text evidence="4">The sequence shown here is derived from an EMBL/GenBank/DDBJ whole genome shotgun (WGS) entry which is preliminary data.</text>
</comment>
<dbReference type="Gene3D" id="2.130.10.10">
    <property type="entry name" value="YVTN repeat-like/Quinoprotein amine dehydrogenase"/>
    <property type="match status" value="2"/>
</dbReference>
<dbReference type="EMBL" id="CAXJRC010000003">
    <property type="protein sequence ID" value="CAL2105074.1"/>
    <property type="molecule type" value="Genomic_DNA"/>
</dbReference>
<evidence type="ECO:0000256" key="1">
    <source>
        <dbReference type="SAM" id="Phobius"/>
    </source>
</evidence>
<accession>A0ABM9PHJ9</accession>
<keyword evidence="1" id="KW-1133">Transmembrane helix</keyword>
<dbReference type="PANTHER" id="PTHR34220:SF7">
    <property type="entry name" value="SENSOR HISTIDINE KINASE YPDA"/>
    <property type="match status" value="1"/>
</dbReference>
<dbReference type="Proteomes" id="UP001497602">
    <property type="component" value="Unassembled WGS sequence"/>
</dbReference>
<dbReference type="Gene3D" id="3.30.565.10">
    <property type="entry name" value="Histidine kinase-like ATPase, C-terminal domain"/>
    <property type="match status" value="1"/>
</dbReference>
<proteinExistence type="predicted"/>
<evidence type="ECO:0000313" key="4">
    <source>
        <dbReference type="EMBL" id="CAL2105074.1"/>
    </source>
</evidence>
<gene>
    <name evidence="4" type="ORF">T190115A13A_120069</name>
</gene>
<keyword evidence="1" id="KW-0472">Membrane</keyword>
<feature type="domain" description="Signal transduction histidine kinase internal region" evidence="2">
    <location>
        <begin position="768"/>
        <end position="847"/>
    </location>
</feature>
<keyword evidence="1" id="KW-0812">Transmembrane</keyword>
<name>A0ABM9PHJ9_9FLAO</name>
<dbReference type="InterPro" id="IPR013783">
    <property type="entry name" value="Ig-like_fold"/>
</dbReference>
<feature type="transmembrane region" description="Helical" evidence="1">
    <location>
        <begin position="7"/>
        <end position="24"/>
    </location>
</feature>
<dbReference type="SUPFAM" id="SSF55874">
    <property type="entry name" value="ATPase domain of HSP90 chaperone/DNA topoisomerase II/histidine kinase"/>
    <property type="match status" value="1"/>
</dbReference>
<dbReference type="InterPro" id="IPR011123">
    <property type="entry name" value="Y_Y_Y"/>
</dbReference>
<sequence>MIIVKKITIYIYLILFSFSSLLYAQHPVYTHLTEKDGLPDIEFYGSIEDKEGFIWLAANKGLFRYDGKEFKNYTHPDKRGLSVFGLKLDNKGRVWCNNISGQFFFIENDKLTLFTDLKEYAKGQLADYLFYKGSLIASNLNYIAKIDLVSKEKKILNGKDWVASVFKENDTLFYLSKKHFKYNLVKDKFIQKVPFKSIDSIEGATNRFIHKDKRFVFLFNHQADSTKVDKTTLLVKKGRSFKKVVLPEKLKNTLASSFYDAGDELWIGTEKGVIICEYIKDTLFYKNTHFKGKYVTGFLKDRSNNFWYTTHRSGVFIVPNMYLKNYELEDTQENISAMCKVGQNSLLFGSTNGRLAVINTKDKQVDYIDLKVKEKVFAVIEIAKDIVLVSFASHSIVLSLDTGKHRRYPFNGNIKDISFIEKGKVVKASYSSASIMSTETQEMTQRLGSKRSYSTHYSKASQKIYVGFVDGVKEYDKDYKIKTITYNNKPIFAVDIDETNNGTVWFSTFKDGIIGFKKDGSTINFTEENGLLSNLTSVIKSDGDFLWVSTNIGVQILNTNTGKFRNLTRRDGINSFNISDISIFKDEVFFSSNKGVFQVNKNKVFKETVLLNFNFTEILIDDQKVAIKKFYKLNPTNNKIQFKFHTNGFLSEDNLEYQYRLLGVNGGGKWNVIDKNVNQLTFINLAAGEYELELKAVELNDEKETAIKRVRFNVPLPFYKEWWFIIGVFLLILVIVWYSFTSRIKRIRLKQEELLEKERIQKQLVSSKLESLQSQMNPHFIFNALNSIQNLVLKENKYEAYDYLTKFSMLIRENLNMSRKSFVNFEEELKLIIKYLDLEKLRFKNEFTYEIKGSSEIGDIKIPTMIIQPYIENAIKHGLLHKNEGEKKIAITFLQKETLVCIVQDNGVGIEIAKKIKEKSSVKRESFSTKAIQDRMLILKEYYKTDIGVDYISVKEGTKVVIKIPYTSI</sequence>
<reference evidence="4 5" key="1">
    <citation type="submission" date="2024-05" db="EMBL/GenBank/DDBJ databases">
        <authorList>
            <person name="Duchaud E."/>
        </authorList>
    </citation>
    <scope>NUCLEOTIDE SEQUENCE [LARGE SCALE GENOMIC DNA]</scope>
    <source>
        <strain evidence="4">Ena-SAMPLE-TAB-13-05-2024-13:56:06:370-140305</strain>
    </source>
</reference>
<feature type="domain" description="Two component regulator three Y" evidence="3">
    <location>
        <begin position="651"/>
        <end position="714"/>
    </location>
</feature>
<evidence type="ECO:0000259" key="3">
    <source>
        <dbReference type="Pfam" id="PF07495"/>
    </source>
</evidence>
<organism evidence="4 5">
    <name type="scientific">Tenacibaculum vairaonense</name>
    <dbReference type="NCBI Taxonomy" id="3137860"/>
    <lineage>
        <taxon>Bacteria</taxon>
        <taxon>Pseudomonadati</taxon>
        <taxon>Bacteroidota</taxon>
        <taxon>Flavobacteriia</taxon>
        <taxon>Flavobacteriales</taxon>
        <taxon>Flavobacteriaceae</taxon>
        <taxon>Tenacibaculum</taxon>
    </lineage>
</organism>
<dbReference type="InterPro" id="IPR050640">
    <property type="entry name" value="Bact_2-comp_sensor_kinase"/>
</dbReference>
<evidence type="ECO:0000313" key="5">
    <source>
        <dbReference type="Proteomes" id="UP001497602"/>
    </source>
</evidence>
<dbReference type="InterPro" id="IPR036890">
    <property type="entry name" value="HATPase_C_sf"/>
</dbReference>